<dbReference type="EMBL" id="VIIS01001440">
    <property type="protein sequence ID" value="KAF0298247.1"/>
    <property type="molecule type" value="Genomic_DNA"/>
</dbReference>
<sequence length="622" mass="71578">MKSLELKHLKARQDRERQMRREEERMEEEKKMMEEKELEEEVERAQQRARLLRAAENELEWERRNDFDDEIPVEVEPEQCDISRAVRDTSTDALTEQNEFELGQQLQEAQQELQKQSSQLEEQQQADATLQKQRTMATADYRKADAGLTRALTAELAARRERDQVLSDKASLVQQLERRAAEVARLTAELADRRAELAAANEAKCRELVQVGEIAAKEISFQYRERKMASEKEVLEKQMSLLLESLKSQAEELSTLRRQHSSRILQLQADLANKMDQLGPEQAEKERLTQQAADLEQRLTELVEMPRLQREAEIEQEENYRQQLRSQERLAQPYKECVEKAEARSNEMLRSVDELRSLLSSASEQQSQLEVHLDETHTQHGQYLVERDKVILQLRDRLETYEEQLQAITREGSLSDEAVEATSPSATAISRLLRQDMTLTQIFTGFSQAKEQLTATGAESKQFKLCLDQILKDIDKWTPAIQRQREDYEAAVQTIDSPTGNNDEALRELETARAKPDGVRRRLRTVQHKRDRLVAQTEDLAMQVCVPLKEVEKACGGRHHTPGRARAGYLRRTANRPASGHLLGQRGAPRAQPGPAVRGARELSAAREELNTQRSWLRPVDN</sequence>
<comment type="caution">
    <text evidence="4">The sequence shown here is derived from an EMBL/GenBank/DDBJ whole genome shotgun (WGS) entry which is preliminary data.</text>
</comment>
<protein>
    <submittedName>
        <fullName evidence="4">Nucleoprotein TPR</fullName>
    </submittedName>
</protein>
<reference evidence="4 5" key="1">
    <citation type="submission" date="2019-07" db="EMBL/GenBank/DDBJ databases">
        <title>Draft genome assembly of a fouling barnacle, Amphibalanus amphitrite (Darwin, 1854): The first reference genome for Thecostraca.</title>
        <authorList>
            <person name="Kim W."/>
        </authorList>
    </citation>
    <scope>NUCLEOTIDE SEQUENCE [LARGE SCALE GENOMIC DNA]</scope>
    <source>
        <strain evidence="4">SNU_AA5</strain>
        <tissue evidence="4">Soma without cirri and trophi</tissue>
    </source>
</reference>
<feature type="region of interest" description="Disordered" evidence="2">
    <location>
        <begin position="1"/>
        <end position="39"/>
    </location>
</feature>
<feature type="coiled-coil region" evidence="1">
    <location>
        <begin position="169"/>
        <end position="203"/>
    </location>
</feature>
<feature type="compositionally biased region" description="Basic and acidic residues" evidence="2">
    <location>
        <begin position="1"/>
        <end position="35"/>
    </location>
</feature>
<keyword evidence="1" id="KW-0175">Coiled coil</keyword>
<evidence type="ECO:0000256" key="1">
    <source>
        <dbReference type="SAM" id="Coils"/>
    </source>
</evidence>
<organism evidence="4 5">
    <name type="scientific">Amphibalanus amphitrite</name>
    <name type="common">Striped barnacle</name>
    <name type="synonym">Balanus amphitrite</name>
    <dbReference type="NCBI Taxonomy" id="1232801"/>
    <lineage>
        <taxon>Eukaryota</taxon>
        <taxon>Metazoa</taxon>
        <taxon>Ecdysozoa</taxon>
        <taxon>Arthropoda</taxon>
        <taxon>Crustacea</taxon>
        <taxon>Multicrustacea</taxon>
        <taxon>Cirripedia</taxon>
        <taxon>Thoracica</taxon>
        <taxon>Thoracicalcarea</taxon>
        <taxon>Balanomorpha</taxon>
        <taxon>Balanoidea</taxon>
        <taxon>Balanidae</taxon>
        <taxon>Amphibalaninae</taxon>
        <taxon>Amphibalanus</taxon>
    </lineage>
</organism>
<dbReference type="GO" id="GO:0017056">
    <property type="term" value="F:structural constituent of nuclear pore"/>
    <property type="evidence" value="ECO:0007669"/>
    <property type="project" value="TreeGrafter"/>
</dbReference>
<dbReference type="GO" id="GO:0005643">
    <property type="term" value="C:nuclear pore"/>
    <property type="evidence" value="ECO:0007669"/>
    <property type="project" value="TreeGrafter"/>
</dbReference>
<dbReference type="InterPro" id="IPR057577">
    <property type="entry name" value="Nucleoprot-TPR/MLP1_dom"/>
</dbReference>
<dbReference type="Proteomes" id="UP000440578">
    <property type="component" value="Unassembled WGS sequence"/>
</dbReference>
<accession>A0A6A4VPX3</accession>
<dbReference type="PANTHER" id="PTHR18898">
    <property type="entry name" value="NUCLEOPROTEIN TPR-RELATED"/>
    <property type="match status" value="1"/>
</dbReference>
<feature type="coiled-coil region" evidence="1">
    <location>
        <begin position="99"/>
        <end position="133"/>
    </location>
</feature>
<proteinExistence type="predicted"/>
<gene>
    <name evidence="4" type="primary">Tpr_7</name>
    <name evidence="4" type="ORF">FJT64_004364</name>
</gene>
<dbReference type="GO" id="GO:0006406">
    <property type="term" value="P:mRNA export from nucleus"/>
    <property type="evidence" value="ECO:0007669"/>
    <property type="project" value="TreeGrafter"/>
</dbReference>
<feature type="coiled-coil region" evidence="1">
    <location>
        <begin position="232"/>
        <end position="358"/>
    </location>
</feature>
<dbReference type="AlphaFoldDB" id="A0A6A4VPX3"/>
<dbReference type="OrthoDB" id="343070at2759"/>
<evidence type="ECO:0000256" key="2">
    <source>
        <dbReference type="SAM" id="MobiDB-lite"/>
    </source>
</evidence>
<dbReference type="PANTHER" id="PTHR18898:SF2">
    <property type="entry name" value="NUCLEOPROTEIN TPR"/>
    <property type="match status" value="1"/>
</dbReference>
<feature type="domain" description="Nucleoprotein TPR/MPL1" evidence="3">
    <location>
        <begin position="216"/>
        <end position="294"/>
    </location>
</feature>
<dbReference type="Pfam" id="PF25481">
    <property type="entry name" value="Nucleoprot-TPR"/>
    <property type="match status" value="1"/>
</dbReference>
<name>A0A6A4VPX3_AMPAM</name>
<dbReference type="GO" id="GO:1901673">
    <property type="term" value="P:regulation of mitotic spindle assembly"/>
    <property type="evidence" value="ECO:0007669"/>
    <property type="project" value="TreeGrafter"/>
</dbReference>
<evidence type="ECO:0000259" key="3">
    <source>
        <dbReference type="Pfam" id="PF25481"/>
    </source>
</evidence>
<evidence type="ECO:0000313" key="4">
    <source>
        <dbReference type="EMBL" id="KAF0298247.1"/>
    </source>
</evidence>
<evidence type="ECO:0000313" key="5">
    <source>
        <dbReference type="Proteomes" id="UP000440578"/>
    </source>
</evidence>
<keyword evidence="5" id="KW-1185">Reference proteome</keyword>